<dbReference type="SUPFAM" id="SSF90250">
    <property type="entry name" value="Troponin coil-coiled subunits"/>
    <property type="match status" value="1"/>
</dbReference>
<feature type="compositionally biased region" description="Basic residues" evidence="2">
    <location>
        <begin position="593"/>
        <end position="604"/>
    </location>
</feature>
<dbReference type="InterPro" id="IPR038077">
    <property type="entry name" value="Troponin_sf"/>
</dbReference>
<evidence type="ECO:0000256" key="1">
    <source>
        <dbReference type="SAM" id="Coils"/>
    </source>
</evidence>
<dbReference type="Proteomes" id="UP001151760">
    <property type="component" value="Unassembled WGS sequence"/>
</dbReference>
<keyword evidence="4" id="KW-1185">Reference proteome</keyword>
<reference evidence="3" key="2">
    <citation type="submission" date="2022-01" db="EMBL/GenBank/DDBJ databases">
        <authorList>
            <person name="Yamashiro T."/>
            <person name="Shiraishi A."/>
            <person name="Satake H."/>
            <person name="Nakayama K."/>
        </authorList>
    </citation>
    <scope>NUCLEOTIDE SEQUENCE</scope>
</reference>
<feature type="coiled-coil region" evidence="1">
    <location>
        <begin position="644"/>
        <end position="685"/>
    </location>
</feature>
<accession>A0ABQ5H7F0</accession>
<reference evidence="3" key="1">
    <citation type="journal article" date="2022" name="Int. J. Mol. Sci.">
        <title>Draft Genome of Tanacetum Coccineum: Genomic Comparison of Closely Related Tanacetum-Family Plants.</title>
        <authorList>
            <person name="Yamashiro T."/>
            <person name="Shiraishi A."/>
            <person name="Nakayama K."/>
            <person name="Satake H."/>
        </authorList>
    </citation>
    <scope>NUCLEOTIDE SEQUENCE</scope>
</reference>
<dbReference type="EMBL" id="BQNB010019267">
    <property type="protein sequence ID" value="GJT83486.1"/>
    <property type="molecule type" value="Genomic_DNA"/>
</dbReference>
<feature type="region of interest" description="Disordered" evidence="2">
    <location>
        <begin position="105"/>
        <end position="135"/>
    </location>
</feature>
<evidence type="ECO:0000313" key="3">
    <source>
        <dbReference type="EMBL" id="GJT83486.1"/>
    </source>
</evidence>
<organism evidence="3 4">
    <name type="scientific">Tanacetum coccineum</name>
    <dbReference type="NCBI Taxonomy" id="301880"/>
    <lineage>
        <taxon>Eukaryota</taxon>
        <taxon>Viridiplantae</taxon>
        <taxon>Streptophyta</taxon>
        <taxon>Embryophyta</taxon>
        <taxon>Tracheophyta</taxon>
        <taxon>Spermatophyta</taxon>
        <taxon>Magnoliopsida</taxon>
        <taxon>eudicotyledons</taxon>
        <taxon>Gunneridae</taxon>
        <taxon>Pentapetalae</taxon>
        <taxon>asterids</taxon>
        <taxon>campanulids</taxon>
        <taxon>Asterales</taxon>
        <taxon>Asteraceae</taxon>
        <taxon>Asteroideae</taxon>
        <taxon>Anthemideae</taxon>
        <taxon>Anthemidinae</taxon>
        <taxon>Tanacetum</taxon>
    </lineage>
</organism>
<feature type="compositionally biased region" description="Polar residues" evidence="2">
    <location>
        <begin position="605"/>
        <end position="614"/>
    </location>
</feature>
<evidence type="ECO:0000313" key="4">
    <source>
        <dbReference type="Proteomes" id="UP001151760"/>
    </source>
</evidence>
<proteinExistence type="predicted"/>
<feature type="region of interest" description="Disordered" evidence="2">
    <location>
        <begin position="565"/>
        <end position="637"/>
    </location>
</feature>
<comment type="caution">
    <text evidence="3">The sequence shown here is derived from an EMBL/GenBank/DDBJ whole genome shotgun (WGS) entry which is preliminary data.</text>
</comment>
<keyword evidence="1" id="KW-0175">Coiled coil</keyword>
<protein>
    <submittedName>
        <fullName evidence="3">Uncharacterized protein</fullName>
    </submittedName>
</protein>
<name>A0ABQ5H7F0_9ASTR</name>
<sequence>MDKCKTGLGYNAVSPPYTGNFMPPKSYLVYPSLDDFVNVNESASESVVEKPTIETNKPKTARKEDGALIIEDWVSESEEEDVPKIKTIEMFNKPSFAKINFVKSTKQVKSPRNTSVDKNRQNTPSPRGNKRNWNHQMPNAVVNTARPKAVLSVVMENKGNVVKASACWVWRPKHKVIDHGNPQQDLKDKGVIGSGCSRHMTGNRSYLTDYEEIDGGFVAFRCNSKGGKITGKDFKLTDENHVLFKVPRKDNMYSVDLKKVIPQRVQGFSDIGYQTIKGGGKKDVEDPGNEDVRLKEESMLWSTTGFERSRFPEQSIQIGKGHFMHCIKLREIGLKPDSNEKKLIQMIKIHTDQNVADLLTKAFDVSRFQYLTASIGNVLTLIYTPTMNPTIYTSCIKQFWATTKAKNVNGEVQIQALVDGKKVIVIETSVRRALQIKDAEGTECLPNATIFAELERMGSKTTAWNEFSSTIASAIICLVTTQKFNFSKYIFDNMVKNLEGGVKFLMYPRFVQVFLDKQVEGMTKHKEIYVTPSHTKKVFANMKREGKGFSGRVTPLFETMMVQAQEEGEGSEMPTVPQHTSTINQPSSSQPPKKQKPKKTKKQNIKVSQPSDPTQPMADETKNVESVPIHSNDPLLSGEDRLKLNELLELCTKLSERVLDLENTKTSQAAEITKLKERVKKLERRNKSRTPGLKRLFKIGRSAQVVSSKDEGLGHQEDASKQGRKIANIDADVEVTLVDETQGRNDEEMFDTSILDGEEVFVKQDVVEKETLIEINATKPKDVTTTATTTTTAVTRPKARGVVVQEPKEEKLARQREEDANIAEWDNIQAMIDVDYELAARLQAEEQGELTIEEKSRLFGSSLKKEEHFCKTLSERIERKPPTKAQKRNIMSTYRKNMAGYKHN</sequence>
<evidence type="ECO:0000256" key="2">
    <source>
        <dbReference type="SAM" id="MobiDB-lite"/>
    </source>
</evidence>
<feature type="compositionally biased region" description="Polar residues" evidence="2">
    <location>
        <begin position="105"/>
        <end position="114"/>
    </location>
</feature>
<gene>
    <name evidence="3" type="ORF">Tco_1057828</name>
</gene>